<dbReference type="Gene3D" id="1.10.3720.10">
    <property type="entry name" value="MetI-like"/>
    <property type="match status" value="1"/>
</dbReference>
<comment type="subcellular location">
    <subcellularLocation>
        <location evidence="1 8">Cell membrane</location>
        <topology evidence="1 8">Multi-pass membrane protein</topology>
    </subcellularLocation>
</comment>
<keyword evidence="7 8" id="KW-0472">Membrane</keyword>
<evidence type="ECO:0000313" key="10">
    <source>
        <dbReference type="EMBL" id="NNU77452.1"/>
    </source>
</evidence>
<keyword evidence="6 8" id="KW-1133">Transmembrane helix</keyword>
<evidence type="ECO:0000256" key="4">
    <source>
        <dbReference type="ARBA" id="ARBA00022475"/>
    </source>
</evidence>
<dbReference type="CDD" id="cd06261">
    <property type="entry name" value="TM_PBP2"/>
    <property type="match status" value="1"/>
</dbReference>
<feature type="transmembrane region" description="Helical" evidence="8">
    <location>
        <begin position="129"/>
        <end position="150"/>
    </location>
</feature>
<evidence type="ECO:0000256" key="1">
    <source>
        <dbReference type="ARBA" id="ARBA00004651"/>
    </source>
</evidence>
<evidence type="ECO:0000256" key="5">
    <source>
        <dbReference type="ARBA" id="ARBA00022692"/>
    </source>
</evidence>
<dbReference type="EMBL" id="JABEYB010000013">
    <property type="protein sequence ID" value="NNU77452.1"/>
    <property type="molecule type" value="Genomic_DNA"/>
</dbReference>
<evidence type="ECO:0000313" key="11">
    <source>
        <dbReference type="Proteomes" id="UP000531659"/>
    </source>
</evidence>
<name>A0A7Y3SZQ6_9CLOT</name>
<evidence type="ECO:0000256" key="7">
    <source>
        <dbReference type="ARBA" id="ARBA00023136"/>
    </source>
</evidence>
<keyword evidence="3 8" id="KW-0813">Transport</keyword>
<organism evidence="10 11">
    <name type="scientific">Clostridium estertheticum</name>
    <dbReference type="NCBI Taxonomy" id="238834"/>
    <lineage>
        <taxon>Bacteria</taxon>
        <taxon>Bacillati</taxon>
        <taxon>Bacillota</taxon>
        <taxon>Clostridia</taxon>
        <taxon>Eubacteriales</taxon>
        <taxon>Clostridiaceae</taxon>
        <taxon>Clostridium</taxon>
    </lineage>
</organism>
<dbReference type="GeneID" id="83591737"/>
<keyword evidence="5 8" id="KW-0812">Transmembrane</keyword>
<dbReference type="PROSITE" id="PS50928">
    <property type="entry name" value="ABC_TM1"/>
    <property type="match status" value="1"/>
</dbReference>
<evidence type="ECO:0000256" key="2">
    <source>
        <dbReference type="ARBA" id="ARBA00007069"/>
    </source>
</evidence>
<proteinExistence type="inferred from homology"/>
<dbReference type="InterPro" id="IPR051789">
    <property type="entry name" value="Bact_Polyamine_Transport"/>
</dbReference>
<evidence type="ECO:0000256" key="8">
    <source>
        <dbReference type="RuleBase" id="RU363032"/>
    </source>
</evidence>
<sequence length="260" mass="28371">MDSKLSKGLERTYIFCIFAFLYVPIAIIIMYSFNAAKSNVVFSGFTLDWYTKLFTDDDVITALVNSLTIATLSTIISAIIGTLGAIGLKRHNFKGKGIISLLVYIPIVIPEIIMGVSLLILFSTLQIDLGIFTLVLAHTTFCTPFVFINVKSRLAGLDMSIEDAAMDLGASKLTVLRTITFPMILPAVLSGAMLAFALSLDDIIINIFLSGPASTTLPIKIFSMLKFGLSPEINALCTIMLVTTFAVLILSQVIKIRREK</sequence>
<gene>
    <name evidence="10" type="ORF">HLQ16_16080</name>
</gene>
<feature type="transmembrane region" description="Helical" evidence="8">
    <location>
        <begin position="59"/>
        <end position="86"/>
    </location>
</feature>
<dbReference type="Proteomes" id="UP000531659">
    <property type="component" value="Unassembled WGS sequence"/>
</dbReference>
<dbReference type="PANTHER" id="PTHR43848">
    <property type="entry name" value="PUTRESCINE TRANSPORT SYSTEM PERMEASE PROTEIN POTI"/>
    <property type="match status" value="1"/>
</dbReference>
<dbReference type="PANTHER" id="PTHR43848:SF2">
    <property type="entry name" value="PUTRESCINE TRANSPORT SYSTEM PERMEASE PROTEIN POTI"/>
    <property type="match status" value="1"/>
</dbReference>
<evidence type="ECO:0000256" key="6">
    <source>
        <dbReference type="ARBA" id="ARBA00022989"/>
    </source>
</evidence>
<dbReference type="SUPFAM" id="SSF161098">
    <property type="entry name" value="MetI-like"/>
    <property type="match status" value="1"/>
</dbReference>
<dbReference type="GO" id="GO:0005886">
    <property type="term" value="C:plasma membrane"/>
    <property type="evidence" value="ECO:0007669"/>
    <property type="project" value="UniProtKB-SubCell"/>
</dbReference>
<comment type="caution">
    <text evidence="10">The sequence shown here is derived from an EMBL/GenBank/DDBJ whole genome shotgun (WGS) entry which is preliminary data.</text>
</comment>
<protein>
    <submittedName>
        <fullName evidence="10">ABC transporter permease subunit</fullName>
    </submittedName>
</protein>
<dbReference type="AlphaFoldDB" id="A0A7Y3SZQ6"/>
<dbReference type="InterPro" id="IPR000515">
    <property type="entry name" value="MetI-like"/>
</dbReference>
<feature type="transmembrane region" description="Helical" evidence="8">
    <location>
        <begin position="12"/>
        <end position="33"/>
    </location>
</feature>
<feature type="transmembrane region" description="Helical" evidence="8">
    <location>
        <begin position="98"/>
        <end position="123"/>
    </location>
</feature>
<feature type="transmembrane region" description="Helical" evidence="8">
    <location>
        <begin position="179"/>
        <end position="200"/>
    </location>
</feature>
<evidence type="ECO:0000259" key="9">
    <source>
        <dbReference type="PROSITE" id="PS50928"/>
    </source>
</evidence>
<dbReference type="Pfam" id="PF00528">
    <property type="entry name" value="BPD_transp_1"/>
    <property type="match status" value="1"/>
</dbReference>
<accession>A0A7Y3SZQ6</accession>
<dbReference type="InterPro" id="IPR035906">
    <property type="entry name" value="MetI-like_sf"/>
</dbReference>
<feature type="transmembrane region" description="Helical" evidence="8">
    <location>
        <begin position="233"/>
        <end position="254"/>
    </location>
</feature>
<comment type="similarity">
    <text evidence="2">Belongs to the binding-protein-dependent transport system permease family. CysTW subfamily.</text>
</comment>
<dbReference type="RefSeq" id="WP_171298099.1">
    <property type="nucleotide sequence ID" value="NZ_CP077615.1"/>
</dbReference>
<reference evidence="10 11" key="1">
    <citation type="submission" date="2020-05" db="EMBL/GenBank/DDBJ databases">
        <title>Complete genome of Clostridium estertheticum subspecies estertheticum, isolated from Vacuum packed lamb meat from New Zealand imported to Switzerland.</title>
        <authorList>
            <person name="Wambui J."/>
            <person name="Stevens M.J.A."/>
            <person name="Stephan R."/>
        </authorList>
    </citation>
    <scope>NUCLEOTIDE SEQUENCE [LARGE SCALE GENOMIC DNA]</scope>
    <source>
        <strain evidence="10 11">CEST001</strain>
    </source>
</reference>
<dbReference type="GO" id="GO:0055085">
    <property type="term" value="P:transmembrane transport"/>
    <property type="evidence" value="ECO:0007669"/>
    <property type="project" value="InterPro"/>
</dbReference>
<feature type="domain" description="ABC transmembrane type-1" evidence="9">
    <location>
        <begin position="63"/>
        <end position="251"/>
    </location>
</feature>
<evidence type="ECO:0000256" key="3">
    <source>
        <dbReference type="ARBA" id="ARBA00022448"/>
    </source>
</evidence>
<keyword evidence="4" id="KW-1003">Cell membrane</keyword>